<dbReference type="OrthoDB" id="5853081at2759"/>
<proteinExistence type="predicted"/>
<protein>
    <submittedName>
        <fullName evidence="1">Uncharacterized protein</fullName>
    </submittedName>
</protein>
<dbReference type="EMBL" id="UYYB01095732">
    <property type="protein sequence ID" value="VDM75712.1"/>
    <property type="molecule type" value="Genomic_DNA"/>
</dbReference>
<evidence type="ECO:0000313" key="1">
    <source>
        <dbReference type="EMBL" id="VDM75712.1"/>
    </source>
</evidence>
<dbReference type="AlphaFoldDB" id="A0A3P7L8L4"/>
<dbReference type="InterPro" id="IPR039737">
    <property type="entry name" value="INPP5A"/>
</dbReference>
<keyword evidence="2" id="KW-1185">Reference proteome</keyword>
<evidence type="ECO:0000313" key="2">
    <source>
        <dbReference type="Proteomes" id="UP000270094"/>
    </source>
</evidence>
<name>A0A3P7L8L4_STRVU</name>
<dbReference type="Gene3D" id="3.60.10.10">
    <property type="entry name" value="Endonuclease/exonuclease/phosphatase"/>
    <property type="match status" value="1"/>
</dbReference>
<organism evidence="1 2">
    <name type="scientific">Strongylus vulgaris</name>
    <name type="common">Blood worm</name>
    <dbReference type="NCBI Taxonomy" id="40348"/>
    <lineage>
        <taxon>Eukaryota</taxon>
        <taxon>Metazoa</taxon>
        <taxon>Ecdysozoa</taxon>
        <taxon>Nematoda</taxon>
        <taxon>Chromadorea</taxon>
        <taxon>Rhabditida</taxon>
        <taxon>Rhabditina</taxon>
        <taxon>Rhabditomorpha</taxon>
        <taxon>Strongyloidea</taxon>
        <taxon>Strongylidae</taxon>
        <taxon>Strongylus</taxon>
    </lineage>
</organism>
<dbReference type="SUPFAM" id="SSF56219">
    <property type="entry name" value="DNase I-like"/>
    <property type="match status" value="1"/>
</dbReference>
<dbReference type="Proteomes" id="UP000270094">
    <property type="component" value="Unassembled WGS sequence"/>
</dbReference>
<gene>
    <name evidence="1" type="ORF">SVUK_LOCUS10710</name>
</gene>
<dbReference type="InterPro" id="IPR036691">
    <property type="entry name" value="Endo/exonu/phosph_ase_sf"/>
</dbReference>
<accession>A0A3P7L8L4</accession>
<reference evidence="1 2" key="1">
    <citation type="submission" date="2018-11" db="EMBL/GenBank/DDBJ databases">
        <authorList>
            <consortium name="Pathogen Informatics"/>
        </authorList>
    </citation>
    <scope>NUCLEOTIDE SEQUENCE [LARGE SCALE GENOMIC DNA]</scope>
</reference>
<sequence length="253" mass="29318">MTFVNVNLHSVPFEDVNEIVEHPQVTKAAQQRQEQVEILLKTLCNIRTKMKEHEANVDSWGIHRHSFRLEEEGLRNDAILVAGAFNAQLHETALLTYLARTQMVQTVAKKDDSGRVEAIEHFDRHGRNVTTVERTRFDLHSIHDWFFRLGRGQMVKKYNSELGPVTFKGQLKEESVFFQPSRHYAINPHTGKEEFMRTLCPAWADRVLYNERMDRLFRHDSFCASGLYYGLVGEEVYIGQHKPVALHASICVK</sequence>
<dbReference type="PANTHER" id="PTHR12997">
    <property type="entry name" value="TYPE I INOSITOL-1,4,5-TRISPHOSPHATE 5-PHOSPHATASE"/>
    <property type="match status" value="1"/>
</dbReference>
<dbReference type="PANTHER" id="PTHR12997:SF5">
    <property type="entry name" value="ENDONUCLEASE_EXONUCLEASE_PHOSPHATASE FAMILY PROTEIN"/>
    <property type="match status" value="1"/>
</dbReference>
<dbReference type="GO" id="GO:0004445">
    <property type="term" value="F:inositol-polyphosphate 5-phosphatase activity"/>
    <property type="evidence" value="ECO:0007669"/>
    <property type="project" value="InterPro"/>
</dbReference>